<evidence type="ECO:0000256" key="1">
    <source>
        <dbReference type="PIRNR" id="PIRNR038925"/>
    </source>
</evidence>
<dbReference type="GO" id="GO:0000287">
    <property type="term" value="F:magnesium ion binding"/>
    <property type="evidence" value="ECO:0007669"/>
    <property type="project" value="UniProtKB-UniRule"/>
</dbReference>
<dbReference type="InterPro" id="IPR036597">
    <property type="entry name" value="Fido-like_dom_sf"/>
</dbReference>
<dbReference type="GO" id="GO:0042803">
    <property type="term" value="F:protein homodimerization activity"/>
    <property type="evidence" value="ECO:0007669"/>
    <property type="project" value="UniProtKB-UniRule"/>
</dbReference>
<dbReference type="GO" id="GO:0070733">
    <property type="term" value="F:AMPylase activity"/>
    <property type="evidence" value="ECO:0007669"/>
    <property type="project" value="UniProtKB-UniRule"/>
</dbReference>
<dbReference type="InterPro" id="IPR025758">
    <property type="entry name" value="Fic/DOC_N"/>
</dbReference>
<dbReference type="InterPro" id="IPR026287">
    <property type="entry name" value="SoFic-like"/>
</dbReference>
<evidence type="ECO:0000256" key="3">
    <source>
        <dbReference type="PIRSR" id="PIRSR640198-1"/>
    </source>
</evidence>
<dbReference type="PIRSF" id="PIRSF038925">
    <property type="entry name" value="AMP-prot_trans"/>
    <property type="match status" value="1"/>
</dbReference>
<sequence length="385" mass="43077">MERRATGYYVPSIAGGVNCQAFIPAPLPPNPALQLDNKLQSRINQAMLALGRLDAISTLLPDARLFLYSYVRKEAVMSSQIEGTQSSLSDLMLYEMEGVPGVPMDDVQEVSCYVNALELGVQRIREGEPITFRLLTELHKALMTSGRGISKGPGAFRKNQVWLGGHRADEAIFVPTPANELAQCWSELERFINDVPEATDPLIKAALVHVQFETIHPFMEGNGRLGRLLIPLILVEARILSEPLLYLSVFFKKHRQIYYDKLQQVRLSGDWESWLLFFVDAVAETANQAVNTAQQLNQLRQMHRSQLVSLGRMAASAQQVLDVLFEFPVVNINTLVKHSGITPATAGKVMDKLAQPEFALVRELTGQKRNRVFAYSAYIDILNQE</sequence>
<evidence type="ECO:0000256" key="4">
    <source>
        <dbReference type="PIRSR" id="PIRSR640198-2"/>
    </source>
</evidence>
<feature type="binding site" evidence="2">
    <location>
        <position position="258"/>
    </location>
    <ligand>
        <name>ATP</name>
        <dbReference type="ChEBI" id="CHEBI:30616"/>
    </ligand>
</feature>
<evidence type="ECO:0000259" key="6">
    <source>
        <dbReference type="PROSITE" id="PS51459"/>
    </source>
</evidence>
<dbReference type="GO" id="GO:0005524">
    <property type="term" value="F:ATP binding"/>
    <property type="evidence" value="ECO:0007669"/>
    <property type="project" value="UniProtKB-UniRule"/>
</dbReference>
<evidence type="ECO:0000313" key="7">
    <source>
        <dbReference type="EMBL" id="SFX38407.1"/>
    </source>
</evidence>
<dbReference type="EMBL" id="FPJW01000004">
    <property type="protein sequence ID" value="SFX38407.1"/>
    <property type="molecule type" value="Genomic_DNA"/>
</dbReference>
<name>A0A1K1WM93_9GAMM</name>
<dbReference type="Gene3D" id="1.10.3290.10">
    <property type="entry name" value="Fido-like domain"/>
    <property type="match status" value="1"/>
</dbReference>
<evidence type="ECO:0000256" key="2">
    <source>
        <dbReference type="PIRSR" id="PIRSR038925-1"/>
    </source>
</evidence>
<dbReference type="PANTHER" id="PTHR13504">
    <property type="entry name" value="FIDO DOMAIN-CONTAINING PROTEIN DDB_G0283145"/>
    <property type="match status" value="1"/>
</dbReference>
<comment type="function">
    <text evidence="1">Adenylyltransferase that mediates the addition of adenosine 5'-monophosphate (AMP) to specific residues of target proteins.</text>
</comment>
<keyword evidence="1" id="KW-0808">Transferase</keyword>
<comment type="catalytic activity">
    <reaction evidence="1">
        <text>L-threonyl-[protein] + ATP = 3-O-(5'-adenylyl)-L-threonyl-[protein] + diphosphate</text>
        <dbReference type="Rhea" id="RHEA:54292"/>
        <dbReference type="Rhea" id="RHEA-COMP:11060"/>
        <dbReference type="Rhea" id="RHEA-COMP:13847"/>
        <dbReference type="ChEBI" id="CHEBI:30013"/>
        <dbReference type="ChEBI" id="CHEBI:30616"/>
        <dbReference type="ChEBI" id="CHEBI:33019"/>
        <dbReference type="ChEBI" id="CHEBI:138113"/>
        <dbReference type="EC" id="2.7.7.108"/>
    </reaction>
</comment>
<keyword evidence="1 2" id="KW-0067">ATP-binding</keyword>
<feature type="binding site" evidence="4">
    <location>
        <begin position="258"/>
        <end position="259"/>
    </location>
    <ligand>
        <name>ATP</name>
        <dbReference type="ChEBI" id="CHEBI:30616"/>
    </ligand>
</feature>
<evidence type="ECO:0000256" key="5">
    <source>
        <dbReference type="PIRSR" id="PIRSR640198-3"/>
    </source>
</evidence>
<keyword evidence="1 2" id="KW-0547">Nucleotide-binding</keyword>
<dbReference type="Pfam" id="PF13784">
    <property type="entry name" value="Fic_N"/>
    <property type="match status" value="1"/>
</dbReference>
<dbReference type="OrthoDB" id="9807853at2"/>
<dbReference type="AlphaFoldDB" id="A0A1K1WM93"/>
<dbReference type="Proteomes" id="UP000182350">
    <property type="component" value="Unassembled WGS sequence"/>
</dbReference>
<evidence type="ECO:0000313" key="8">
    <source>
        <dbReference type="Proteomes" id="UP000182350"/>
    </source>
</evidence>
<dbReference type="SUPFAM" id="SSF140931">
    <property type="entry name" value="Fic-like"/>
    <property type="match status" value="1"/>
</dbReference>
<comment type="catalytic activity">
    <reaction evidence="1">
        <text>L-tyrosyl-[protein] + ATP = O-(5'-adenylyl)-L-tyrosyl-[protein] + diphosphate</text>
        <dbReference type="Rhea" id="RHEA:54288"/>
        <dbReference type="Rhea" id="RHEA-COMP:10136"/>
        <dbReference type="Rhea" id="RHEA-COMP:13846"/>
        <dbReference type="ChEBI" id="CHEBI:30616"/>
        <dbReference type="ChEBI" id="CHEBI:33019"/>
        <dbReference type="ChEBI" id="CHEBI:46858"/>
        <dbReference type="ChEBI" id="CHEBI:83624"/>
        <dbReference type="EC" id="2.7.7.108"/>
    </reaction>
</comment>
<proteinExistence type="predicted"/>
<feature type="binding site" evidence="2">
    <location>
        <position position="82"/>
    </location>
    <ligand>
        <name>ATP</name>
        <dbReference type="ChEBI" id="CHEBI:30616"/>
    </ligand>
</feature>
<feature type="domain" description="Fido" evidence="6">
    <location>
        <begin position="130"/>
        <end position="280"/>
    </location>
</feature>
<dbReference type="PANTHER" id="PTHR13504:SF38">
    <property type="entry name" value="FIDO DOMAIN-CONTAINING PROTEIN"/>
    <property type="match status" value="1"/>
</dbReference>
<dbReference type="RefSeq" id="WP_072325694.1">
    <property type="nucleotide sequence ID" value="NZ_FPJW01000004.1"/>
</dbReference>
<feature type="site" description="Important for autoinhibition of adenylyltransferase activity" evidence="5">
    <location>
        <position position="82"/>
    </location>
</feature>
<keyword evidence="8" id="KW-1185">Reference proteome</keyword>
<feature type="binding site" evidence="2">
    <location>
        <position position="216"/>
    </location>
    <ligand>
        <name>ATP</name>
        <dbReference type="ChEBI" id="CHEBI:30616"/>
    </ligand>
</feature>
<dbReference type="PROSITE" id="PS51459">
    <property type="entry name" value="FIDO"/>
    <property type="match status" value="1"/>
</dbReference>
<dbReference type="InterPro" id="IPR040198">
    <property type="entry name" value="Fido_containing"/>
</dbReference>
<reference evidence="7 8" key="1">
    <citation type="submission" date="2016-11" db="EMBL/GenBank/DDBJ databases">
        <authorList>
            <person name="Jaros S."/>
            <person name="Januszkiewicz K."/>
            <person name="Wedrychowicz H."/>
        </authorList>
    </citation>
    <scope>NUCLEOTIDE SEQUENCE [LARGE SCALE GENOMIC DNA]</scope>
    <source>
        <strain evidence="7 8">DSM 21637</strain>
    </source>
</reference>
<organism evidence="7 8">
    <name type="scientific">Marinospirillum alkaliphilum DSM 21637</name>
    <dbReference type="NCBI Taxonomy" id="1122209"/>
    <lineage>
        <taxon>Bacteria</taxon>
        <taxon>Pseudomonadati</taxon>
        <taxon>Pseudomonadota</taxon>
        <taxon>Gammaproteobacteria</taxon>
        <taxon>Oceanospirillales</taxon>
        <taxon>Oceanospirillaceae</taxon>
        <taxon>Marinospirillum</taxon>
    </lineage>
</organism>
<gene>
    <name evidence="7" type="ORF">SAMN02745752_01450</name>
</gene>
<dbReference type="EC" id="2.7.7.108" evidence="1"/>
<accession>A0A1K1WM93</accession>
<dbReference type="InterPro" id="IPR003812">
    <property type="entry name" value="Fido"/>
</dbReference>
<dbReference type="Pfam" id="PF02661">
    <property type="entry name" value="Fic"/>
    <property type="match status" value="1"/>
</dbReference>
<feature type="active site" evidence="3">
    <location>
        <position position="216"/>
    </location>
</feature>
<comment type="subunit">
    <text evidence="1">Homodimer.</text>
</comment>
<keyword evidence="1" id="KW-0548">Nucleotidyltransferase</keyword>
<feature type="binding site" evidence="2">
    <location>
        <begin position="221"/>
        <end position="227"/>
    </location>
    <ligand>
        <name>ATP</name>
        <dbReference type="ChEBI" id="CHEBI:30616"/>
    </ligand>
</feature>
<dbReference type="STRING" id="1122209.SAMN02745752_01450"/>
<protein>
    <recommendedName>
        <fullName evidence="1">Protein adenylyltransferase</fullName>
        <ecNumber evidence="1">2.7.7.108</ecNumber>
    </recommendedName>
    <alternativeName>
        <fullName evidence="1">AMPylator</fullName>
    </alternativeName>
</protein>